<comment type="caution">
    <text evidence="2">The sequence shown here is derived from an EMBL/GenBank/DDBJ whole genome shotgun (WGS) entry which is preliminary data.</text>
</comment>
<organism evidence="2 3">
    <name type="scientific">Caenispirillum salinarum AK4</name>
    <dbReference type="NCBI Taxonomy" id="1238182"/>
    <lineage>
        <taxon>Bacteria</taxon>
        <taxon>Pseudomonadati</taxon>
        <taxon>Pseudomonadota</taxon>
        <taxon>Alphaproteobacteria</taxon>
        <taxon>Rhodospirillales</taxon>
        <taxon>Novispirillaceae</taxon>
        <taxon>Caenispirillum</taxon>
    </lineage>
</organism>
<protein>
    <submittedName>
        <fullName evidence="2">Uncharacterized protein</fullName>
    </submittedName>
</protein>
<evidence type="ECO:0000313" key="2">
    <source>
        <dbReference type="EMBL" id="EKV28415.1"/>
    </source>
</evidence>
<feature type="compositionally biased region" description="Polar residues" evidence="1">
    <location>
        <begin position="1"/>
        <end position="13"/>
    </location>
</feature>
<dbReference type="Proteomes" id="UP000009881">
    <property type="component" value="Unassembled WGS sequence"/>
</dbReference>
<feature type="region of interest" description="Disordered" evidence="1">
    <location>
        <begin position="1"/>
        <end position="42"/>
    </location>
</feature>
<sequence length="42" mass="4209">MVTHGCSSPSSLMSDPAAARGGRRHCPRNAQGSGRVSRAAAG</sequence>
<gene>
    <name evidence="2" type="ORF">C882_0989</name>
</gene>
<dbReference type="EMBL" id="ANHY01000016">
    <property type="protein sequence ID" value="EKV28415.1"/>
    <property type="molecule type" value="Genomic_DNA"/>
</dbReference>
<evidence type="ECO:0000256" key="1">
    <source>
        <dbReference type="SAM" id="MobiDB-lite"/>
    </source>
</evidence>
<keyword evidence="3" id="KW-1185">Reference proteome</keyword>
<name>K9GR06_9PROT</name>
<evidence type="ECO:0000313" key="3">
    <source>
        <dbReference type="Proteomes" id="UP000009881"/>
    </source>
</evidence>
<proteinExistence type="predicted"/>
<reference evidence="2 3" key="1">
    <citation type="journal article" date="2013" name="Genome Announc.">
        <title>Draft Genome Sequence of an Alphaproteobacterium, Caenispirillum salinarum AK4(T), Isolated from a Solar Saltern.</title>
        <authorList>
            <person name="Khatri I."/>
            <person name="Singh A."/>
            <person name="Korpole S."/>
            <person name="Pinnaka A.K."/>
            <person name="Subramanian S."/>
        </authorList>
    </citation>
    <scope>NUCLEOTIDE SEQUENCE [LARGE SCALE GENOMIC DNA]</scope>
    <source>
        <strain evidence="2 3">AK4</strain>
    </source>
</reference>
<accession>K9GR06</accession>
<dbReference type="AlphaFoldDB" id="K9GR06"/>